<feature type="compositionally biased region" description="Gly residues" evidence="1">
    <location>
        <begin position="38"/>
        <end position="52"/>
    </location>
</feature>
<dbReference type="Proteomes" id="UP000266841">
    <property type="component" value="Unassembled WGS sequence"/>
</dbReference>
<proteinExistence type="predicted"/>
<feature type="compositionally biased region" description="Basic and acidic residues" evidence="1">
    <location>
        <begin position="73"/>
        <end position="83"/>
    </location>
</feature>
<feature type="compositionally biased region" description="Basic and acidic residues" evidence="1">
    <location>
        <begin position="1"/>
        <end position="10"/>
    </location>
</feature>
<evidence type="ECO:0000313" key="2">
    <source>
        <dbReference type="EMBL" id="EJK52663.1"/>
    </source>
</evidence>
<dbReference type="AlphaFoldDB" id="K0RG22"/>
<keyword evidence="3" id="KW-1185">Reference proteome</keyword>
<evidence type="ECO:0000313" key="3">
    <source>
        <dbReference type="Proteomes" id="UP000266841"/>
    </source>
</evidence>
<feature type="region of interest" description="Disordered" evidence="1">
    <location>
        <begin position="1"/>
        <end position="105"/>
    </location>
</feature>
<gene>
    <name evidence="2" type="ORF">THAOC_28040</name>
</gene>
<protein>
    <submittedName>
        <fullName evidence="2">Uncharacterized protein</fullName>
    </submittedName>
</protein>
<accession>K0RG22</accession>
<sequence>MSLHPEHHVAPDATPLGLERAALDDEDGVPRKNWAVGAGAGGAEGDGGGGGACPIFALRGRDPRRAGGLTADPADRGRDDDRCPQNLQARRRSWEEPAGATGNGAASACRFCALRGRLVWADGRWDEGGPKDSKTSA</sequence>
<organism evidence="2 3">
    <name type="scientific">Thalassiosira oceanica</name>
    <name type="common">Marine diatom</name>
    <dbReference type="NCBI Taxonomy" id="159749"/>
    <lineage>
        <taxon>Eukaryota</taxon>
        <taxon>Sar</taxon>
        <taxon>Stramenopiles</taxon>
        <taxon>Ochrophyta</taxon>
        <taxon>Bacillariophyta</taxon>
        <taxon>Coscinodiscophyceae</taxon>
        <taxon>Thalassiosirophycidae</taxon>
        <taxon>Thalassiosirales</taxon>
        <taxon>Thalassiosiraceae</taxon>
        <taxon>Thalassiosira</taxon>
    </lineage>
</organism>
<name>K0RG22_THAOC</name>
<reference evidence="2 3" key="1">
    <citation type="journal article" date="2012" name="Genome Biol.">
        <title>Genome and low-iron response of an oceanic diatom adapted to chronic iron limitation.</title>
        <authorList>
            <person name="Lommer M."/>
            <person name="Specht M."/>
            <person name="Roy A.S."/>
            <person name="Kraemer L."/>
            <person name="Andreson R."/>
            <person name="Gutowska M.A."/>
            <person name="Wolf J."/>
            <person name="Bergner S.V."/>
            <person name="Schilhabel M.B."/>
            <person name="Klostermeier U.C."/>
            <person name="Beiko R.G."/>
            <person name="Rosenstiel P."/>
            <person name="Hippler M."/>
            <person name="Laroche J."/>
        </authorList>
    </citation>
    <scope>NUCLEOTIDE SEQUENCE [LARGE SCALE GENOMIC DNA]</scope>
    <source>
        <strain evidence="2 3">CCMP1005</strain>
    </source>
</reference>
<evidence type="ECO:0000256" key="1">
    <source>
        <dbReference type="SAM" id="MobiDB-lite"/>
    </source>
</evidence>
<dbReference type="EMBL" id="AGNL01039436">
    <property type="protein sequence ID" value="EJK52663.1"/>
    <property type="molecule type" value="Genomic_DNA"/>
</dbReference>
<comment type="caution">
    <text evidence="2">The sequence shown here is derived from an EMBL/GenBank/DDBJ whole genome shotgun (WGS) entry which is preliminary data.</text>
</comment>